<comment type="caution">
    <text evidence="1">The sequence shown here is derived from an EMBL/GenBank/DDBJ whole genome shotgun (WGS) entry which is preliminary data.</text>
</comment>
<protein>
    <submittedName>
        <fullName evidence="1">Uncharacterized protein</fullName>
    </submittedName>
</protein>
<accession>A0A448WBJ1</accession>
<dbReference type="Proteomes" id="UP000784294">
    <property type="component" value="Unassembled WGS sequence"/>
</dbReference>
<sequence>MKVLWAQGPACISRHICTPRLRAAFVWRFRLPLLCHWFAPSFARVKSPRCDNVMSSTYKLSPWISNAYIFKCLSPNLSDRDPLKQLEDDVQITHQCRAERILDMATISSRHRAQHSHASVVCQ</sequence>
<keyword evidence="2" id="KW-1185">Reference proteome</keyword>
<evidence type="ECO:0000313" key="1">
    <source>
        <dbReference type="EMBL" id="VEL07729.1"/>
    </source>
</evidence>
<organism evidence="1 2">
    <name type="scientific">Protopolystoma xenopodis</name>
    <dbReference type="NCBI Taxonomy" id="117903"/>
    <lineage>
        <taxon>Eukaryota</taxon>
        <taxon>Metazoa</taxon>
        <taxon>Spiralia</taxon>
        <taxon>Lophotrochozoa</taxon>
        <taxon>Platyhelminthes</taxon>
        <taxon>Monogenea</taxon>
        <taxon>Polyopisthocotylea</taxon>
        <taxon>Polystomatidea</taxon>
        <taxon>Polystomatidae</taxon>
        <taxon>Protopolystoma</taxon>
    </lineage>
</organism>
<evidence type="ECO:0000313" key="2">
    <source>
        <dbReference type="Proteomes" id="UP000784294"/>
    </source>
</evidence>
<dbReference type="AlphaFoldDB" id="A0A448WBJ1"/>
<name>A0A448WBJ1_9PLAT</name>
<proteinExistence type="predicted"/>
<reference evidence="1" key="1">
    <citation type="submission" date="2018-11" db="EMBL/GenBank/DDBJ databases">
        <authorList>
            <consortium name="Pathogen Informatics"/>
        </authorList>
    </citation>
    <scope>NUCLEOTIDE SEQUENCE</scope>
</reference>
<gene>
    <name evidence="1" type="ORF">PXEA_LOCUS1169</name>
</gene>
<dbReference type="EMBL" id="CAAALY010002366">
    <property type="protein sequence ID" value="VEL07729.1"/>
    <property type="molecule type" value="Genomic_DNA"/>
</dbReference>